<evidence type="ECO:0000313" key="1">
    <source>
        <dbReference type="EMBL" id="KAJ2866347.1"/>
    </source>
</evidence>
<proteinExistence type="predicted"/>
<gene>
    <name evidence="1" type="ORF">GGH94_001624</name>
</gene>
<organism evidence="1 2">
    <name type="scientific">Coemansia aciculifera</name>
    <dbReference type="NCBI Taxonomy" id="417176"/>
    <lineage>
        <taxon>Eukaryota</taxon>
        <taxon>Fungi</taxon>
        <taxon>Fungi incertae sedis</taxon>
        <taxon>Zoopagomycota</taxon>
        <taxon>Kickxellomycotina</taxon>
        <taxon>Kickxellomycetes</taxon>
        <taxon>Kickxellales</taxon>
        <taxon>Kickxellaceae</taxon>
        <taxon>Coemansia</taxon>
    </lineage>
</organism>
<evidence type="ECO:0000313" key="2">
    <source>
        <dbReference type="Proteomes" id="UP001140074"/>
    </source>
</evidence>
<comment type="caution">
    <text evidence="1">The sequence shown here is derived from an EMBL/GenBank/DDBJ whole genome shotgun (WGS) entry which is preliminary data.</text>
</comment>
<sequence length="249" mass="28175">MRLEHMLGKAKHISGLYTMLDSALSTAKVINLQGSDEETVLARLLQDIGFFCPPAEEWSGNNQASYQLFDAAGKPTIVDYGRLGADYLRMLKFSKKICELVEPDILAMRHLMTIEPEHLQIYKDSPLISIWSVPLSDEEMGKYEADPLFKDKVNATSKAIAAVSDIKVVGADPGVINTYHASIFGDPKWRCPFSCKECRSKAETKGHLFETKSFDEYMKLKLAYRIRFLRWCAYKQQRYAVDAACDGRV</sequence>
<dbReference type="Proteomes" id="UP001140074">
    <property type="component" value="Unassembled WGS sequence"/>
</dbReference>
<dbReference type="AlphaFoldDB" id="A0A9W8M7I2"/>
<dbReference type="Gene3D" id="1.10.3210.10">
    <property type="entry name" value="Hypothetical protein af1432"/>
    <property type="match status" value="1"/>
</dbReference>
<protein>
    <submittedName>
        <fullName evidence="1">Uncharacterized protein</fullName>
    </submittedName>
</protein>
<reference evidence="1" key="1">
    <citation type="submission" date="2022-07" db="EMBL/GenBank/DDBJ databases">
        <title>Phylogenomic reconstructions and comparative analyses of Kickxellomycotina fungi.</title>
        <authorList>
            <person name="Reynolds N.K."/>
            <person name="Stajich J.E."/>
            <person name="Barry K."/>
            <person name="Grigoriev I.V."/>
            <person name="Crous P."/>
            <person name="Smith M.E."/>
        </authorList>
    </citation>
    <scope>NUCLEOTIDE SEQUENCE</scope>
    <source>
        <strain evidence="1">RSA 476</strain>
    </source>
</reference>
<name>A0A9W8M7I2_9FUNG</name>
<dbReference type="EMBL" id="JANBUY010000040">
    <property type="protein sequence ID" value="KAJ2866347.1"/>
    <property type="molecule type" value="Genomic_DNA"/>
</dbReference>
<keyword evidence="2" id="KW-1185">Reference proteome</keyword>
<accession>A0A9W8M7I2</accession>